<dbReference type="InterPro" id="IPR051473">
    <property type="entry name" value="P2Ox-like"/>
</dbReference>
<dbReference type="KEGG" id="pory:EJA05_12745"/>
<evidence type="ECO:0000259" key="7">
    <source>
        <dbReference type="Pfam" id="PF05199"/>
    </source>
</evidence>
<dbReference type="Pfam" id="PF05199">
    <property type="entry name" value="GMC_oxred_C"/>
    <property type="match status" value="1"/>
</dbReference>
<protein>
    <submittedName>
        <fullName evidence="8">GMC family oxidoreductase</fullName>
    </submittedName>
</protein>
<dbReference type="Gene3D" id="3.50.50.60">
    <property type="entry name" value="FAD/NAD(P)-binding domain"/>
    <property type="match status" value="2"/>
</dbReference>
<comment type="cofactor">
    <cofactor evidence="1">
        <name>FAD</name>
        <dbReference type="ChEBI" id="CHEBI:57692"/>
    </cofactor>
</comment>
<dbReference type="Pfam" id="PF01266">
    <property type="entry name" value="DAO"/>
    <property type="match status" value="1"/>
</dbReference>
<evidence type="ECO:0000256" key="4">
    <source>
        <dbReference type="ARBA" id="ARBA00022827"/>
    </source>
</evidence>
<dbReference type="PANTHER" id="PTHR42784">
    <property type="entry name" value="PYRANOSE 2-OXIDASE"/>
    <property type="match status" value="1"/>
</dbReference>
<keyword evidence="5" id="KW-0560">Oxidoreductase</keyword>
<gene>
    <name evidence="8" type="ORF">EJA05_12745</name>
</gene>
<dbReference type="AlphaFoldDB" id="A0A3S8UJJ3"/>
<dbReference type="SUPFAM" id="SSF51905">
    <property type="entry name" value="FAD/NAD(P)-binding domain"/>
    <property type="match status" value="1"/>
</dbReference>
<evidence type="ECO:0000256" key="2">
    <source>
        <dbReference type="ARBA" id="ARBA00010790"/>
    </source>
</evidence>
<name>A0A3S8UJJ3_9PSED</name>
<dbReference type="EMBL" id="CP034338">
    <property type="protein sequence ID" value="AZL68540.1"/>
    <property type="molecule type" value="Genomic_DNA"/>
</dbReference>
<dbReference type="Proteomes" id="UP000268230">
    <property type="component" value="Chromosome"/>
</dbReference>
<proteinExistence type="inferred from homology"/>
<organism evidence="8 9">
    <name type="scientific">Pseudomonas entomophila</name>
    <dbReference type="NCBI Taxonomy" id="312306"/>
    <lineage>
        <taxon>Bacteria</taxon>
        <taxon>Pseudomonadati</taxon>
        <taxon>Pseudomonadota</taxon>
        <taxon>Gammaproteobacteria</taxon>
        <taxon>Pseudomonadales</taxon>
        <taxon>Pseudomonadaceae</taxon>
        <taxon>Pseudomonas</taxon>
    </lineage>
</organism>
<dbReference type="PANTHER" id="PTHR42784:SF1">
    <property type="entry name" value="PYRANOSE 2-OXIDASE"/>
    <property type="match status" value="1"/>
</dbReference>
<evidence type="ECO:0000313" key="8">
    <source>
        <dbReference type="EMBL" id="AZL68540.1"/>
    </source>
</evidence>
<sequence>MIRDYQAQKTLREDYDVCIIGAGPAGITLALRLAQSGWKVVLAEGGGHDYSPRSQALYQCTSTGLELYPHETRLRYLGGTSNHWAGRCRPFTPSDFAVPPPGDLPGWPIAYAEVEPYLAAAMEIVDLPQGAQFQAENAGLKGGDFEPDKFLLSPPTRFAQKYAAALNDTAGLDVFINCNCVDLEFEQATGRLAAAVVSDYDLQRQRLVAKHFILATGALENARQLLNSTSLRKAGVVTQDGLVGRCLMEHLNVEMGTFILEDGQTGEPRQYYTSDAFVSEYKAGKGNVSATVLDEVRTFGRTAEVKHFLENLLCEMNLAHKVNFIANFSCPGEGVLSTMIEQYPNAQSRLSLLEEKDELGVSKANVNWVLTANDRHTIQCIGSELAKQFVDTGLGFVRLNEYVYDAAIPLKMEPHAHHMGTTRMAASAQYGVVDRDCKVFGTDNLYVAGSSIFATGGASNPTMPLLQFALRLADHLDERLKSARGALT</sequence>
<evidence type="ECO:0000256" key="3">
    <source>
        <dbReference type="ARBA" id="ARBA00022630"/>
    </source>
</evidence>
<evidence type="ECO:0000259" key="6">
    <source>
        <dbReference type="Pfam" id="PF01266"/>
    </source>
</evidence>
<keyword evidence="3" id="KW-0285">Flavoprotein</keyword>
<dbReference type="OrthoDB" id="9787779at2"/>
<feature type="domain" description="FAD dependent oxidoreductase" evidence="6">
    <location>
        <begin position="16"/>
        <end position="219"/>
    </location>
</feature>
<dbReference type="GO" id="GO:0016614">
    <property type="term" value="F:oxidoreductase activity, acting on CH-OH group of donors"/>
    <property type="evidence" value="ECO:0007669"/>
    <property type="project" value="InterPro"/>
</dbReference>
<evidence type="ECO:0000256" key="5">
    <source>
        <dbReference type="ARBA" id="ARBA00023002"/>
    </source>
</evidence>
<evidence type="ECO:0000313" key="9">
    <source>
        <dbReference type="Proteomes" id="UP000268230"/>
    </source>
</evidence>
<dbReference type="InterPro" id="IPR006076">
    <property type="entry name" value="FAD-dep_OxRdtase"/>
</dbReference>
<reference evidence="8 9" key="1">
    <citation type="submission" date="2018-12" db="EMBL/GenBank/DDBJ databases">
        <authorList>
            <person name="Li S."/>
            <person name="Yang R."/>
            <person name="Chen G."/>
            <person name="Zou L."/>
            <person name="Zhang C."/>
            <person name="Chen Y."/>
            <person name="Liu Z."/>
            <person name="Li Y."/>
            <person name="Yan Y."/>
            <person name="Huang M."/>
            <person name="Chen T."/>
        </authorList>
    </citation>
    <scope>NUCLEOTIDE SEQUENCE [LARGE SCALE GENOMIC DNA]</scope>
    <source>
        <strain evidence="8 9">1257</strain>
    </source>
</reference>
<accession>A0A3S8UJJ3</accession>
<comment type="similarity">
    <text evidence="2">Belongs to the GMC oxidoreductase family.</text>
</comment>
<dbReference type="InterPro" id="IPR036188">
    <property type="entry name" value="FAD/NAD-bd_sf"/>
</dbReference>
<dbReference type="InterPro" id="IPR007867">
    <property type="entry name" value="GMC_OxRtase_C"/>
</dbReference>
<feature type="domain" description="Glucose-methanol-choline oxidoreductase C-terminal" evidence="7">
    <location>
        <begin position="344"/>
        <end position="467"/>
    </location>
</feature>
<evidence type="ECO:0000256" key="1">
    <source>
        <dbReference type="ARBA" id="ARBA00001974"/>
    </source>
</evidence>
<keyword evidence="4" id="KW-0274">FAD</keyword>